<dbReference type="RefSeq" id="WP_166097854.1">
    <property type="nucleotide sequence ID" value="NZ_JAADJT010000001.1"/>
</dbReference>
<dbReference type="Gene3D" id="3.30.420.40">
    <property type="match status" value="2"/>
</dbReference>
<dbReference type="InterPro" id="IPR043129">
    <property type="entry name" value="ATPase_NBD"/>
</dbReference>
<accession>A0ABX0FEP1</accession>
<dbReference type="InterPro" id="IPR036390">
    <property type="entry name" value="WH_DNA-bd_sf"/>
</dbReference>
<gene>
    <name evidence="2" type="ORF">GW587_01875</name>
</gene>
<dbReference type="PANTHER" id="PTHR18964">
    <property type="entry name" value="ROK (REPRESSOR, ORF, KINASE) FAMILY"/>
    <property type="match status" value="1"/>
</dbReference>
<dbReference type="PROSITE" id="PS01125">
    <property type="entry name" value="ROK"/>
    <property type="match status" value="1"/>
</dbReference>
<comment type="caution">
    <text evidence="2">The sequence shown here is derived from an EMBL/GenBank/DDBJ whole genome shotgun (WGS) entry which is preliminary data.</text>
</comment>
<reference evidence="3" key="2">
    <citation type="submission" date="2023-07" db="EMBL/GenBank/DDBJ databases">
        <title>Duganella aceri sp. nov., isolated from tree sap.</title>
        <authorList>
            <person name="Kim I.S."/>
        </authorList>
    </citation>
    <scope>NUCLEOTIDE SEQUENCE [LARGE SCALE GENOMIC DNA]</scope>
    <source>
        <strain evidence="3">SAP-35</strain>
    </source>
</reference>
<dbReference type="InterPro" id="IPR000600">
    <property type="entry name" value="ROK"/>
</dbReference>
<dbReference type="Pfam" id="PF13412">
    <property type="entry name" value="HTH_24"/>
    <property type="match status" value="1"/>
</dbReference>
<keyword evidence="3" id="KW-1185">Reference proteome</keyword>
<reference evidence="2 3" key="1">
    <citation type="submission" date="2020-01" db="EMBL/GenBank/DDBJ databases">
        <authorList>
            <person name="Lee S.D."/>
        </authorList>
    </citation>
    <scope>NUCLEOTIDE SEQUENCE [LARGE SCALE GENOMIC DNA]</scope>
    <source>
        <strain evidence="2 3">SAP-35</strain>
    </source>
</reference>
<dbReference type="PANTHER" id="PTHR18964:SF149">
    <property type="entry name" value="BIFUNCTIONAL UDP-N-ACETYLGLUCOSAMINE 2-EPIMERASE_N-ACETYLMANNOSAMINE KINASE"/>
    <property type="match status" value="1"/>
</dbReference>
<comment type="similarity">
    <text evidence="1">Belongs to the ROK (NagC/XylR) family.</text>
</comment>
<dbReference type="SUPFAM" id="SSF53067">
    <property type="entry name" value="Actin-like ATPase domain"/>
    <property type="match status" value="1"/>
</dbReference>
<evidence type="ECO:0000313" key="3">
    <source>
        <dbReference type="Proteomes" id="UP000666369"/>
    </source>
</evidence>
<evidence type="ECO:0000313" key="2">
    <source>
        <dbReference type="EMBL" id="NGZ83007.1"/>
    </source>
</evidence>
<dbReference type="SUPFAM" id="SSF46785">
    <property type="entry name" value="Winged helix' DNA-binding domain"/>
    <property type="match status" value="1"/>
</dbReference>
<dbReference type="InterPro" id="IPR049874">
    <property type="entry name" value="ROK_cs"/>
</dbReference>
<dbReference type="EMBL" id="JAADJT010000001">
    <property type="protein sequence ID" value="NGZ83007.1"/>
    <property type="molecule type" value="Genomic_DNA"/>
</dbReference>
<dbReference type="Proteomes" id="UP000666369">
    <property type="component" value="Unassembled WGS sequence"/>
</dbReference>
<sequence>MIVAGDQQLLKQINRMALVRQLCGAPGLSRAALAEAVGLTKSTVSLLVRELLDEGWLMESELLATGALGRRATPLHIDGTRLALLGADLGIGAARVVATDLLGNVLAERAIPYTDAADTAACIGLMAAALLELARAGGELDGRTVLGVGIGLHGVVDDATGVLHYAPHLGWRNVDVAAQLRAGFAGSALAELPLFIQNEANVAALAELEFSGQAGTDPLIYLSIGYGVGAGIIVNGRLLTGLYGFAGEVGHTILQQGGPPCSCGRRGCADALIGLQALMDEVYGKLGTAGPEQLERLFAQSEAGEPDAVRAVQAAGRNLGVLLNNLWVAFDPMCIVIGGAALRLGERFIAPGRQVLQDCASATLLPAPTIRTPHFGVNAIAIGGAAMVRHYLMRPFVGQGTARRGHSKVAELPPALAAGIWAWS</sequence>
<dbReference type="Gene3D" id="1.10.10.10">
    <property type="entry name" value="Winged helix-like DNA-binding domain superfamily/Winged helix DNA-binding domain"/>
    <property type="match status" value="1"/>
</dbReference>
<organism evidence="2 3">
    <name type="scientific">Duganella aceris</name>
    <dbReference type="NCBI Taxonomy" id="2703883"/>
    <lineage>
        <taxon>Bacteria</taxon>
        <taxon>Pseudomonadati</taxon>
        <taxon>Pseudomonadota</taxon>
        <taxon>Betaproteobacteria</taxon>
        <taxon>Burkholderiales</taxon>
        <taxon>Oxalobacteraceae</taxon>
        <taxon>Telluria group</taxon>
        <taxon>Duganella</taxon>
    </lineage>
</organism>
<protein>
    <submittedName>
        <fullName evidence="2">ROK family transcriptional regulator</fullName>
    </submittedName>
</protein>
<evidence type="ECO:0000256" key="1">
    <source>
        <dbReference type="ARBA" id="ARBA00006479"/>
    </source>
</evidence>
<dbReference type="InterPro" id="IPR036388">
    <property type="entry name" value="WH-like_DNA-bd_sf"/>
</dbReference>
<proteinExistence type="inferred from homology"/>
<name>A0ABX0FEP1_9BURK</name>
<dbReference type="Pfam" id="PF00480">
    <property type="entry name" value="ROK"/>
    <property type="match status" value="1"/>
</dbReference>